<dbReference type="InterPro" id="IPR046848">
    <property type="entry name" value="E_motif"/>
</dbReference>
<evidence type="ECO:0000259" key="10">
    <source>
        <dbReference type="Pfam" id="PF18052"/>
    </source>
</evidence>
<dbReference type="Pfam" id="PF23559">
    <property type="entry name" value="WHD_DRP"/>
    <property type="match status" value="1"/>
</dbReference>
<evidence type="ECO:0000259" key="11">
    <source>
        <dbReference type="Pfam" id="PF23559"/>
    </source>
</evidence>
<dbReference type="PANTHER" id="PTHR23155:SF1232">
    <property type="entry name" value="OS09G0270700 PROTEIN"/>
    <property type="match status" value="1"/>
</dbReference>
<feature type="region of interest" description="Disordered" evidence="8">
    <location>
        <begin position="1118"/>
        <end position="1143"/>
    </location>
</feature>
<keyword evidence="6" id="KW-0809">Transit peptide</keyword>
<dbReference type="GO" id="GO:0002758">
    <property type="term" value="P:innate immune response-activating signaling pathway"/>
    <property type="evidence" value="ECO:0007669"/>
    <property type="project" value="UniProtKB-ARBA"/>
</dbReference>
<sequence>MAMVWSHGGSGNLALFHRMLDEGVRPNGVTFLSLLSECSYSGLVNEAHELFDCMTTTFGITPELGHYTCMVDVLGRSGNLDDALQVISDMNVKARWENLGTYSNSKLASYAAQRLMELEPGNVGYHVVFSNTQASSDRWDEVESIRSSMVEMDLQKLPAWTCVAETGCEIEVSIDGPCSQCTVLRNRSPHGRRCQWGLLVAGRVQLLARGSNRSDWMGCEYLALLALTGRMNRIKKELSVIHAFLSQADLQGVQTRTVEAWVDAVRKVALDVEDVIDEYVHLLGQQKCGWFTSVKGKFGRSQHLCLWLQIVERLKEIERDLWHISEMKDRWIHTSTELLGRGNLDGDYHCALPYSPQCGYFINSDDMIGFGNYKMLLINWLAQKDSSTSVMVILGMGGIGKTTLASNVYETEKSRHCFKNTKEIPPNVDIMDQHSLIVELQEFLRGRSCLVVIDDVWDHVSIGTILKAFSHSEHRNKIIITTREIQIAKFVDQSYMIQMEKLEESEAWDLFCRKALLNDKEKSCPEELVGIAKDIMKWCCGLPLALVTMGGLLSLREKNNSEWKRVYNNLLCSFDNDPGLNHLKHVLNLSYRYLPEYLKDCFLFCSIFPENSMIKRKHLIRLWIAEGFVEDRAGTTMEELAHDYLSELIRRGMLQVMKRNENGRVKHCRMHCIIREVTISLCKSRGFHMIWGNKESTSAYEARRFAIHGINQSSSEILNDLPHVRTFLSFDVTMSEILLSRIVCSSRYLTVLDVSGALFIREVPKQVVSLFNLRYLGLRRTKVKKLPSSLGRLANLQTLDLHHSCISRLPSGITKLEKLRHLFVETVKDSSFQSLNACSGVGAPSGICKLKSLQTLFTIEASKCFVQQANKLVQLKSFRITKVRGSHCSVLSESIKRMKQLVYLDILASDEEEILDLDISPPPSTLEKLCLRGKLNDSNLHSFFNSFCNNLTCLFLGWSSLSRDPLPLLSQMTNLAFLWLQRAFDGPQLRFVLGWFPRLRRLHLKDMDHLHSLEIEEGSVVNLEVLEMTGLNELNDIPGGIFFLNNLQEVYLDSMHKDFINHQSEGENVEDFPRFIYSHSPNFWRGEDQAGAAARTHANGVGGGSEDGGVAETCTAARTATRTARRGGARGGDATAAARGHAE</sequence>
<dbReference type="NCBIfam" id="TIGR00756">
    <property type="entry name" value="PPR"/>
    <property type="match status" value="1"/>
</dbReference>
<evidence type="ECO:0000256" key="7">
    <source>
        <dbReference type="ARBA" id="ARBA00023054"/>
    </source>
</evidence>
<feature type="domain" description="Disease resistance N-terminal" evidence="10">
    <location>
        <begin position="220"/>
        <end position="294"/>
    </location>
</feature>
<comment type="similarity">
    <text evidence="1">Belongs to the disease resistance NB-LRR family.</text>
</comment>
<dbReference type="eggNOG" id="KOG4197">
    <property type="taxonomic scope" value="Eukaryota"/>
</dbReference>
<dbReference type="GO" id="GO:0043531">
    <property type="term" value="F:ADP binding"/>
    <property type="evidence" value="ECO:0007669"/>
    <property type="project" value="InterPro"/>
</dbReference>
<accession>A0A0E0HQA3</accession>
<keyword evidence="2" id="KW-0433">Leucine-rich repeat</keyword>
<keyword evidence="3" id="KW-0677">Repeat</keyword>
<evidence type="ECO:0000259" key="12">
    <source>
        <dbReference type="Pfam" id="PF23598"/>
    </source>
</evidence>
<dbReference type="InterPro" id="IPR038005">
    <property type="entry name" value="RX-like_CC"/>
</dbReference>
<dbReference type="Pfam" id="PF20431">
    <property type="entry name" value="E_motif"/>
    <property type="match status" value="1"/>
</dbReference>
<dbReference type="PANTHER" id="PTHR23155">
    <property type="entry name" value="DISEASE RESISTANCE PROTEIN RP"/>
    <property type="match status" value="1"/>
</dbReference>
<keyword evidence="4" id="KW-0547">Nucleotide-binding</keyword>
<evidence type="ECO:0000256" key="4">
    <source>
        <dbReference type="ARBA" id="ARBA00022741"/>
    </source>
</evidence>
<dbReference type="Gene3D" id="1.25.40.10">
    <property type="entry name" value="Tetratricopeptide repeat domain"/>
    <property type="match status" value="1"/>
</dbReference>
<reference evidence="13" key="2">
    <citation type="submission" date="2018-04" db="EMBL/GenBank/DDBJ databases">
        <title>OnivRS2 (Oryza nivara Reference Sequence Version 2).</title>
        <authorList>
            <person name="Zhang J."/>
            <person name="Kudrna D."/>
            <person name="Lee S."/>
            <person name="Talag J."/>
            <person name="Rajasekar S."/>
            <person name="Welchert J."/>
            <person name="Hsing Y.-I."/>
            <person name="Wing R.A."/>
        </authorList>
    </citation>
    <scope>NUCLEOTIDE SEQUENCE [LARGE SCALE GENOMIC DNA]</scope>
    <source>
        <strain evidence="13">SL10</strain>
    </source>
</reference>
<dbReference type="FunFam" id="1.10.10.10:FF:000322">
    <property type="entry name" value="Probable disease resistance protein At1g63360"/>
    <property type="match status" value="1"/>
</dbReference>
<dbReference type="Pfam" id="PF01535">
    <property type="entry name" value="PPR"/>
    <property type="match status" value="2"/>
</dbReference>
<dbReference type="OMA" id="NGRVKHC"/>
<feature type="domain" description="Disease resistance protein winged helix" evidence="11">
    <location>
        <begin position="607"/>
        <end position="676"/>
    </location>
</feature>
<dbReference type="Gene3D" id="1.10.8.430">
    <property type="entry name" value="Helical domain of apoptotic protease-activating factors"/>
    <property type="match status" value="1"/>
</dbReference>
<evidence type="ECO:0000256" key="2">
    <source>
        <dbReference type="ARBA" id="ARBA00022614"/>
    </source>
</evidence>
<keyword evidence="5" id="KW-0611">Plant defense</keyword>
<organism evidence="13">
    <name type="scientific">Oryza nivara</name>
    <name type="common">Indian wild rice</name>
    <name type="synonym">Oryza sativa f. spontanea</name>
    <dbReference type="NCBI Taxonomy" id="4536"/>
    <lineage>
        <taxon>Eukaryota</taxon>
        <taxon>Viridiplantae</taxon>
        <taxon>Streptophyta</taxon>
        <taxon>Embryophyta</taxon>
        <taxon>Tracheophyta</taxon>
        <taxon>Spermatophyta</taxon>
        <taxon>Magnoliopsida</taxon>
        <taxon>Liliopsida</taxon>
        <taxon>Poales</taxon>
        <taxon>Poaceae</taxon>
        <taxon>BOP clade</taxon>
        <taxon>Oryzoideae</taxon>
        <taxon>Oryzeae</taxon>
        <taxon>Oryzinae</taxon>
        <taxon>Oryza</taxon>
    </lineage>
</organism>
<dbReference type="Pfam" id="PF18052">
    <property type="entry name" value="Rx_N"/>
    <property type="match status" value="1"/>
</dbReference>
<protein>
    <recommendedName>
        <fullName evidence="15">NB-ARC domain-containing protein</fullName>
    </recommendedName>
</protein>
<dbReference type="Gene3D" id="1.20.5.4130">
    <property type="match status" value="1"/>
</dbReference>
<dbReference type="InterPro" id="IPR055414">
    <property type="entry name" value="LRR_R13L4/SHOC2-like"/>
</dbReference>
<evidence type="ECO:0008006" key="15">
    <source>
        <dbReference type="Google" id="ProtNLM"/>
    </source>
</evidence>
<evidence type="ECO:0000313" key="14">
    <source>
        <dbReference type="Proteomes" id="UP000006591"/>
    </source>
</evidence>
<evidence type="ECO:0000256" key="1">
    <source>
        <dbReference type="ARBA" id="ARBA00008894"/>
    </source>
</evidence>
<feature type="domain" description="NB-ARC" evidence="9">
    <location>
        <begin position="428"/>
        <end position="518"/>
    </location>
</feature>
<dbReference type="InterPro" id="IPR036388">
    <property type="entry name" value="WH-like_DNA-bd_sf"/>
</dbReference>
<dbReference type="InterPro" id="IPR044974">
    <property type="entry name" value="Disease_R_plants"/>
</dbReference>
<evidence type="ECO:0000259" key="9">
    <source>
        <dbReference type="Pfam" id="PF00931"/>
    </source>
</evidence>
<dbReference type="InterPro" id="IPR041118">
    <property type="entry name" value="Rx_N"/>
</dbReference>
<reference evidence="13" key="1">
    <citation type="submission" date="2015-04" db="UniProtKB">
        <authorList>
            <consortium name="EnsemblPlants"/>
        </authorList>
    </citation>
    <scope>IDENTIFICATION</scope>
    <source>
        <strain evidence="13">SL10</strain>
    </source>
</reference>
<evidence type="ECO:0000313" key="13">
    <source>
        <dbReference type="EnsemblPlants" id="ONIVA06G16060.1"/>
    </source>
</evidence>
<feature type="compositionally biased region" description="Low complexity" evidence="8">
    <location>
        <begin position="1132"/>
        <end position="1143"/>
    </location>
</feature>
<dbReference type="GO" id="GO:0042742">
    <property type="term" value="P:defense response to bacterium"/>
    <property type="evidence" value="ECO:0007669"/>
    <property type="project" value="UniProtKB-ARBA"/>
</dbReference>
<evidence type="ECO:0000256" key="6">
    <source>
        <dbReference type="ARBA" id="ARBA00022946"/>
    </source>
</evidence>
<feature type="domain" description="Disease resistance R13L4/SHOC-2-like LRR" evidence="12">
    <location>
        <begin position="724"/>
        <end position="1058"/>
    </location>
</feature>
<dbReference type="GO" id="GO:0009626">
    <property type="term" value="P:plant-type hypersensitive response"/>
    <property type="evidence" value="ECO:0007669"/>
    <property type="project" value="UniProtKB-ARBA"/>
</dbReference>
<name>A0A0E0HQA3_ORYNI</name>
<dbReference type="eggNOG" id="KOG4658">
    <property type="taxonomic scope" value="Eukaryota"/>
</dbReference>
<evidence type="ECO:0000256" key="5">
    <source>
        <dbReference type="ARBA" id="ARBA00022821"/>
    </source>
</evidence>
<proteinExistence type="inferred from homology"/>
<evidence type="ECO:0000256" key="8">
    <source>
        <dbReference type="SAM" id="MobiDB-lite"/>
    </source>
</evidence>
<keyword evidence="7" id="KW-0175">Coiled coil</keyword>
<dbReference type="InterPro" id="IPR002885">
    <property type="entry name" value="PPR_rpt"/>
</dbReference>
<keyword evidence="14" id="KW-1185">Reference proteome</keyword>
<dbReference type="InterPro" id="IPR042197">
    <property type="entry name" value="Apaf_helical"/>
</dbReference>
<dbReference type="Pfam" id="PF23598">
    <property type="entry name" value="LRR_14"/>
    <property type="match status" value="1"/>
</dbReference>
<dbReference type="InterPro" id="IPR058922">
    <property type="entry name" value="WHD_DRP"/>
</dbReference>
<dbReference type="Gene3D" id="3.40.50.300">
    <property type="entry name" value="P-loop containing nucleotide triphosphate hydrolases"/>
    <property type="match status" value="2"/>
</dbReference>
<dbReference type="EnsemblPlants" id="ONIVA06G16060.1">
    <property type="protein sequence ID" value="ONIVA06G16060.1"/>
    <property type="gene ID" value="ONIVA06G16060"/>
</dbReference>
<dbReference type="SUPFAM" id="SSF52058">
    <property type="entry name" value="L domain-like"/>
    <property type="match status" value="1"/>
</dbReference>
<dbReference type="InterPro" id="IPR011990">
    <property type="entry name" value="TPR-like_helical_dom_sf"/>
</dbReference>
<dbReference type="AlphaFoldDB" id="A0A0E0HQA3"/>
<dbReference type="Gene3D" id="1.10.10.10">
    <property type="entry name" value="Winged helix-like DNA-binding domain superfamily/Winged helix DNA-binding domain"/>
    <property type="match status" value="1"/>
</dbReference>
<dbReference type="Proteomes" id="UP000006591">
    <property type="component" value="Chromosome 6"/>
</dbReference>
<evidence type="ECO:0000256" key="3">
    <source>
        <dbReference type="ARBA" id="ARBA00022737"/>
    </source>
</evidence>
<dbReference type="InterPro" id="IPR032675">
    <property type="entry name" value="LRR_dom_sf"/>
</dbReference>
<dbReference type="SUPFAM" id="SSF52540">
    <property type="entry name" value="P-loop containing nucleoside triphosphate hydrolases"/>
    <property type="match status" value="1"/>
</dbReference>
<dbReference type="InterPro" id="IPR027417">
    <property type="entry name" value="P-loop_NTPase"/>
</dbReference>
<dbReference type="InterPro" id="IPR002182">
    <property type="entry name" value="NB-ARC"/>
</dbReference>
<dbReference type="STRING" id="4536.A0A0E0HQA3"/>
<feature type="domain" description="NB-ARC" evidence="9">
    <location>
        <begin position="377"/>
        <end position="419"/>
    </location>
</feature>
<dbReference type="Gramene" id="ONIVA06G16060.1">
    <property type="protein sequence ID" value="ONIVA06G16060.1"/>
    <property type="gene ID" value="ONIVA06G16060"/>
</dbReference>
<dbReference type="Gene3D" id="3.80.10.10">
    <property type="entry name" value="Ribonuclease Inhibitor"/>
    <property type="match status" value="1"/>
</dbReference>
<dbReference type="Pfam" id="PF00931">
    <property type="entry name" value="NB-ARC"/>
    <property type="match status" value="2"/>
</dbReference>
<dbReference type="CDD" id="cd14798">
    <property type="entry name" value="RX-CC_like"/>
    <property type="match status" value="1"/>
</dbReference>
<dbReference type="PRINTS" id="PR00364">
    <property type="entry name" value="DISEASERSIST"/>
</dbReference>